<keyword evidence="8 15" id="KW-0067">ATP-binding</keyword>
<evidence type="ECO:0000256" key="2">
    <source>
        <dbReference type="ARBA" id="ARBA00022490"/>
    </source>
</evidence>
<keyword evidence="5" id="KW-0677">Repeat</keyword>
<dbReference type="PANTHER" id="PTHR42855">
    <property type="entry name" value="ABC TRANSPORTER ATP-BINDING SUBUNIT"/>
    <property type="match status" value="1"/>
</dbReference>
<evidence type="ECO:0000256" key="8">
    <source>
        <dbReference type="ARBA" id="ARBA00022840"/>
    </source>
</evidence>
<dbReference type="CDD" id="cd03221">
    <property type="entry name" value="ABCF_EF-3"/>
    <property type="match status" value="2"/>
</dbReference>
<dbReference type="GO" id="GO:0019843">
    <property type="term" value="F:rRNA binding"/>
    <property type="evidence" value="ECO:0007669"/>
    <property type="project" value="UniProtKB-KW"/>
</dbReference>
<sequence length="676" mass="76072">MSHGWRLEGAMNLLVAENLTKTYGEKVLLQDVSVGIEEGERIGLVGVNGTGKSTFLKILAQLDKADGGTVTTGNAVRVEYLPQDPAFDERATVLQQVFKGNSPTMQLLREYEQALERQSADPHNQALQERLLALSQQMEAKQVWQIEAEAKTILAKLGIKDVSSPMGSLSGGQRKRVALAGALITPSELLILDEPTNHLDSETISWLEQYLLRRRGALLMITHDRYFLDRVVTRILELDKGRLYSYDGHYTEFLAAKAEREEQQRSSEQKRQNLYRNELAWIRRGAKARTTKQKARIDRFEKLVAEKVELRDESLEMPVGATRLGRKVIELSDVTKEYADQKVIDRFSYIFGRGERIGIIGPNGAGKSTLLKLIACRLAPDQGSVETGETVKVGWFGQENTEMKHEMRVIEYIREVAEFIPSPDGGVITAAQMLERFLFPPHLQWTPIGRLSGGEKRRVYLLHVLMGAPNVLILDEPTNDLDVQTLAVLEDYLDDFPGTVIAVSHDRYFLDRMAEKIFALKGEGTVNVSVGNFTDYEERLQEEAGAAKDRKDEPAQGAGKGKARIEKMDGKSGTVDAAQNDSRENSGTNEKSSRPLKFTYKEKIEYEQIEEQIAQAEQELQAVREKINAAGSNYVQLQELMQEQSQQELRVEELVERWAYLQELAERIAETNGKSG</sequence>
<dbReference type="FunFam" id="3.40.50.300:FF:000183">
    <property type="entry name" value="ABC transporter ATP-binding protein yjjK"/>
    <property type="match status" value="1"/>
</dbReference>
<dbReference type="Gene3D" id="1.10.287.380">
    <property type="entry name" value="Valyl-tRNA synthetase, C-terminal domain"/>
    <property type="match status" value="1"/>
</dbReference>
<name>Q8GDS4_HELMO</name>
<organism evidence="15">
    <name type="scientific">Heliobacterium mobile</name>
    <name type="common">Heliobacillus mobilis</name>
    <dbReference type="NCBI Taxonomy" id="28064"/>
    <lineage>
        <taxon>Bacteria</taxon>
        <taxon>Bacillati</taxon>
        <taxon>Bacillota</taxon>
        <taxon>Clostridia</taxon>
        <taxon>Eubacteriales</taxon>
        <taxon>Heliobacteriaceae</taxon>
        <taxon>Heliobacterium</taxon>
    </lineage>
</organism>
<dbReference type="FunFam" id="3.40.50.300:FF:000011">
    <property type="entry name" value="Putative ABC transporter ATP-binding component"/>
    <property type="match status" value="1"/>
</dbReference>
<dbReference type="InterPro" id="IPR017871">
    <property type="entry name" value="ABC_transporter-like_CS"/>
</dbReference>
<evidence type="ECO:0000256" key="10">
    <source>
        <dbReference type="ARBA" id="ARBA00022884"/>
    </source>
</evidence>
<feature type="coiled-coil region" evidence="12">
    <location>
        <begin position="599"/>
        <end position="657"/>
    </location>
</feature>
<evidence type="ECO:0000256" key="11">
    <source>
        <dbReference type="ARBA" id="ARBA00022917"/>
    </source>
</evidence>
<keyword evidence="6" id="KW-0547">Nucleotide-binding</keyword>
<keyword evidence="9" id="KW-0810">Translation regulation</keyword>
<dbReference type="InterPro" id="IPR037118">
    <property type="entry name" value="Val-tRNA_synth_C_sf"/>
</dbReference>
<evidence type="ECO:0000259" key="14">
    <source>
        <dbReference type="PROSITE" id="PS50893"/>
    </source>
</evidence>
<dbReference type="InterPro" id="IPR051309">
    <property type="entry name" value="ABCF_ATPase"/>
</dbReference>
<evidence type="ECO:0000256" key="5">
    <source>
        <dbReference type="ARBA" id="ARBA00022737"/>
    </source>
</evidence>
<dbReference type="GO" id="GO:0006417">
    <property type="term" value="P:regulation of translation"/>
    <property type="evidence" value="ECO:0007669"/>
    <property type="project" value="UniProtKB-KW"/>
</dbReference>
<evidence type="ECO:0000256" key="1">
    <source>
        <dbReference type="ARBA" id="ARBA00005868"/>
    </source>
</evidence>
<evidence type="ECO:0000256" key="9">
    <source>
        <dbReference type="ARBA" id="ARBA00022845"/>
    </source>
</evidence>
<keyword evidence="7" id="KW-0378">Hydrolase</keyword>
<comment type="similarity">
    <text evidence="1">Belongs to the ABC transporter superfamily. ABCF family. Translational throttle EttA subfamily.</text>
</comment>
<keyword evidence="4" id="KW-0699">rRNA-binding</keyword>
<dbReference type="InterPro" id="IPR003439">
    <property type="entry name" value="ABC_transporter-like_ATP-bd"/>
</dbReference>
<dbReference type="PANTHER" id="PTHR42855:SF1">
    <property type="entry name" value="ABC TRANSPORTER DOMAIN-CONTAINING PROTEIN"/>
    <property type="match status" value="1"/>
</dbReference>
<keyword evidence="3" id="KW-0820">tRNA-binding</keyword>
<dbReference type="PROSITE" id="PS00211">
    <property type="entry name" value="ABC_TRANSPORTER_1"/>
    <property type="match status" value="1"/>
</dbReference>
<feature type="domain" description="ABC transporter" evidence="14">
    <location>
        <begin position="14"/>
        <end position="265"/>
    </location>
</feature>
<dbReference type="InterPro" id="IPR032781">
    <property type="entry name" value="ABC_tran_Xtn"/>
</dbReference>
<accession>Q8GDS4</accession>
<feature type="compositionally biased region" description="Basic and acidic residues" evidence="13">
    <location>
        <begin position="543"/>
        <end position="554"/>
    </location>
</feature>
<feature type="domain" description="ABC transporter" evidence="14">
    <location>
        <begin position="329"/>
        <end position="547"/>
    </location>
</feature>
<dbReference type="InterPro" id="IPR032524">
    <property type="entry name" value="ABC_tran_C"/>
</dbReference>
<reference evidence="15" key="2">
    <citation type="submission" date="2002-08" db="EMBL/GenBank/DDBJ databases">
        <authorList>
            <person name="Liolios K.G."/>
            <person name="Chu L."/>
            <person name="Ostrovskaya O."/>
            <person name="Mendybaeva N."/>
            <person name="Koukharenko V."/>
            <person name="Gerdes S."/>
            <person name="Kyrpides N."/>
            <person name="Overbeek R."/>
        </authorList>
    </citation>
    <scope>NUCLEOTIDE SEQUENCE</scope>
</reference>
<keyword evidence="2" id="KW-0963">Cytoplasm</keyword>
<dbReference type="SUPFAM" id="SSF52540">
    <property type="entry name" value="P-loop containing nucleoside triphosphate hydrolases"/>
    <property type="match status" value="2"/>
</dbReference>
<evidence type="ECO:0000256" key="7">
    <source>
        <dbReference type="ARBA" id="ARBA00022801"/>
    </source>
</evidence>
<dbReference type="GO" id="GO:0016887">
    <property type="term" value="F:ATP hydrolysis activity"/>
    <property type="evidence" value="ECO:0007669"/>
    <property type="project" value="InterPro"/>
</dbReference>
<dbReference type="PROSITE" id="PS50893">
    <property type="entry name" value="ABC_TRANSPORTER_2"/>
    <property type="match status" value="2"/>
</dbReference>
<dbReference type="Pfam" id="PF00005">
    <property type="entry name" value="ABC_tran"/>
    <property type="match status" value="2"/>
</dbReference>
<keyword evidence="12" id="KW-0175">Coiled coil</keyword>
<dbReference type="GO" id="GO:0005524">
    <property type="term" value="F:ATP binding"/>
    <property type="evidence" value="ECO:0007669"/>
    <property type="project" value="UniProtKB-KW"/>
</dbReference>
<proteinExistence type="inferred from homology"/>
<evidence type="ECO:0000256" key="13">
    <source>
        <dbReference type="SAM" id="MobiDB-lite"/>
    </source>
</evidence>
<dbReference type="GO" id="GO:0003677">
    <property type="term" value="F:DNA binding"/>
    <property type="evidence" value="ECO:0007669"/>
    <property type="project" value="InterPro"/>
</dbReference>
<reference evidence="15" key="1">
    <citation type="journal article" date="2002" name="Science">
        <title>Whole-genome analysis of photosynthetic prokaryotes.</title>
        <authorList>
            <person name="Raymond J."/>
            <person name="Zhaxybayeva O."/>
            <person name="Gogarten J.P."/>
            <person name="Gerdes S.Y."/>
            <person name="Blankenship R.E."/>
        </authorList>
    </citation>
    <scope>NUCLEOTIDE SEQUENCE</scope>
</reference>
<evidence type="ECO:0000256" key="6">
    <source>
        <dbReference type="ARBA" id="ARBA00022741"/>
    </source>
</evidence>
<dbReference type="GO" id="GO:0000049">
    <property type="term" value="F:tRNA binding"/>
    <property type="evidence" value="ECO:0007669"/>
    <property type="project" value="UniProtKB-KW"/>
</dbReference>
<evidence type="ECO:0000256" key="3">
    <source>
        <dbReference type="ARBA" id="ARBA00022555"/>
    </source>
</evidence>
<protein>
    <submittedName>
        <fullName evidence="15">ABC transporter ATP-binding protein Uup</fullName>
    </submittedName>
</protein>
<evidence type="ECO:0000256" key="12">
    <source>
        <dbReference type="SAM" id="Coils"/>
    </source>
</evidence>
<dbReference type="AlphaFoldDB" id="Q8GDS4"/>
<dbReference type="EMBL" id="AY142901">
    <property type="protein sequence ID" value="AAN87505.1"/>
    <property type="molecule type" value="Genomic_DNA"/>
</dbReference>
<evidence type="ECO:0000256" key="4">
    <source>
        <dbReference type="ARBA" id="ARBA00022730"/>
    </source>
</evidence>
<feature type="region of interest" description="Disordered" evidence="13">
    <location>
        <begin position="543"/>
        <end position="596"/>
    </location>
</feature>
<keyword evidence="11" id="KW-0648">Protein biosynthesis</keyword>
<dbReference type="Pfam" id="PF16326">
    <property type="entry name" value="ABC_tran_CTD"/>
    <property type="match status" value="1"/>
</dbReference>
<dbReference type="InterPro" id="IPR027417">
    <property type="entry name" value="P-loop_NTPase"/>
</dbReference>
<dbReference type="Gene3D" id="3.40.50.300">
    <property type="entry name" value="P-loop containing nucleotide triphosphate hydrolases"/>
    <property type="match status" value="2"/>
</dbReference>
<dbReference type="SMART" id="SM00382">
    <property type="entry name" value="AAA"/>
    <property type="match status" value="2"/>
</dbReference>
<dbReference type="Pfam" id="PF12848">
    <property type="entry name" value="ABC_tran_Xtn"/>
    <property type="match status" value="1"/>
</dbReference>
<dbReference type="GO" id="GO:0006412">
    <property type="term" value="P:translation"/>
    <property type="evidence" value="ECO:0007669"/>
    <property type="project" value="UniProtKB-KW"/>
</dbReference>
<keyword evidence="10" id="KW-0694">RNA-binding</keyword>
<feature type="compositionally biased region" description="Polar residues" evidence="13">
    <location>
        <begin position="577"/>
        <end position="590"/>
    </location>
</feature>
<dbReference type="InterPro" id="IPR003593">
    <property type="entry name" value="AAA+_ATPase"/>
</dbReference>
<evidence type="ECO:0000313" key="15">
    <source>
        <dbReference type="EMBL" id="AAN87505.1"/>
    </source>
</evidence>
<feature type="non-terminal residue" evidence="15">
    <location>
        <position position="676"/>
    </location>
</feature>